<dbReference type="SMART" id="SM01062">
    <property type="entry name" value="Ca_chan_IQ"/>
    <property type="match status" value="1"/>
</dbReference>
<evidence type="ECO:0000256" key="17">
    <source>
        <dbReference type="ARBA" id="ARBA00036634"/>
    </source>
</evidence>
<feature type="transmembrane region" description="Helical" evidence="21">
    <location>
        <begin position="601"/>
        <end position="623"/>
    </location>
</feature>
<dbReference type="GO" id="GO:0046872">
    <property type="term" value="F:metal ion binding"/>
    <property type="evidence" value="ECO:0007669"/>
    <property type="project" value="UniProtKB-KW"/>
</dbReference>
<feature type="compositionally biased region" description="Basic residues" evidence="20">
    <location>
        <begin position="2089"/>
        <end position="2099"/>
    </location>
</feature>
<feature type="transmembrane region" description="Helical" evidence="21">
    <location>
        <begin position="1245"/>
        <end position="1263"/>
    </location>
</feature>
<evidence type="ECO:0000313" key="23">
    <source>
        <dbReference type="EMBL" id="TKS74596.1"/>
    </source>
</evidence>
<dbReference type="InterPro" id="IPR002077">
    <property type="entry name" value="VDCCAlpha1"/>
</dbReference>
<keyword evidence="7 18" id="KW-0479">Metal-binding</keyword>
<feature type="transmembrane region" description="Helical" evidence="21">
    <location>
        <begin position="1624"/>
        <end position="1646"/>
    </location>
</feature>
<feature type="transmembrane region" description="Helical" evidence="21">
    <location>
        <begin position="1533"/>
        <end position="1555"/>
    </location>
</feature>
<feature type="transmembrane region" description="Helical" evidence="21">
    <location>
        <begin position="1502"/>
        <end position="1521"/>
    </location>
</feature>
<feature type="transmembrane region" description="Helical" evidence="21">
    <location>
        <begin position="324"/>
        <end position="346"/>
    </location>
</feature>
<dbReference type="InterPro" id="IPR050599">
    <property type="entry name" value="VDCC_alpha-1_subunit"/>
</dbReference>
<evidence type="ECO:0000256" key="12">
    <source>
        <dbReference type="ARBA" id="ARBA00023065"/>
    </source>
</evidence>
<dbReference type="GO" id="GO:0007268">
    <property type="term" value="P:chemical synaptic transmission"/>
    <property type="evidence" value="ECO:0007669"/>
    <property type="project" value="TreeGrafter"/>
</dbReference>
<feature type="transmembrane region" description="Helical" evidence="21">
    <location>
        <begin position="212"/>
        <end position="234"/>
    </location>
</feature>
<dbReference type="Gene3D" id="1.20.120.350">
    <property type="entry name" value="Voltage-gated potassium channels. Chain C"/>
    <property type="match status" value="4"/>
</dbReference>
<feature type="compositionally biased region" description="Basic and acidic residues" evidence="20">
    <location>
        <begin position="2261"/>
        <end position="2272"/>
    </location>
</feature>
<keyword evidence="13 21" id="KW-0472">Membrane</keyword>
<keyword evidence="14" id="KW-1015">Disulfide bond</keyword>
<feature type="compositionally biased region" description="Polar residues" evidence="20">
    <location>
        <begin position="2196"/>
        <end position="2221"/>
    </location>
</feature>
<comment type="subcellular location">
    <subcellularLocation>
        <location evidence="1 19">Membrane</location>
        <topology evidence="1 19">Multi-pass membrane protein</topology>
    </subcellularLocation>
</comment>
<feature type="region of interest" description="Disordered" evidence="20">
    <location>
        <begin position="919"/>
        <end position="981"/>
    </location>
</feature>
<dbReference type="GO" id="GO:0045202">
    <property type="term" value="C:synapse"/>
    <property type="evidence" value="ECO:0007669"/>
    <property type="project" value="GOC"/>
</dbReference>
<evidence type="ECO:0000256" key="3">
    <source>
        <dbReference type="ARBA" id="ARBA00022553"/>
    </source>
</evidence>
<evidence type="ECO:0000256" key="20">
    <source>
        <dbReference type="SAM" id="MobiDB-lite"/>
    </source>
</evidence>
<keyword evidence="2" id="KW-0813">Transport</keyword>
<keyword evidence="4 19" id="KW-0109">Calcium transport</keyword>
<dbReference type="STRING" id="240159.A0A4U5UIJ0"/>
<dbReference type="Gene3D" id="6.10.250.2180">
    <property type="match status" value="1"/>
</dbReference>
<evidence type="ECO:0000256" key="13">
    <source>
        <dbReference type="ARBA" id="ARBA00023136"/>
    </source>
</evidence>
<dbReference type="GO" id="GO:0043025">
    <property type="term" value="C:neuronal cell body"/>
    <property type="evidence" value="ECO:0007669"/>
    <property type="project" value="TreeGrafter"/>
</dbReference>
<dbReference type="FunFam" id="1.10.287.70:FF:000025">
    <property type="entry name" value="Voltage-dependent R-type calcium channel subunit alpha"/>
    <property type="match status" value="1"/>
</dbReference>
<dbReference type="GO" id="GO:0008331">
    <property type="term" value="F:high voltage-gated calcium channel activity"/>
    <property type="evidence" value="ECO:0007669"/>
    <property type="project" value="TreeGrafter"/>
</dbReference>
<organism evidence="23 24">
    <name type="scientific">Collichthys lucidus</name>
    <name type="common">Big head croaker</name>
    <name type="synonym">Sciaena lucida</name>
    <dbReference type="NCBI Taxonomy" id="240159"/>
    <lineage>
        <taxon>Eukaryota</taxon>
        <taxon>Metazoa</taxon>
        <taxon>Chordata</taxon>
        <taxon>Craniata</taxon>
        <taxon>Vertebrata</taxon>
        <taxon>Euteleostomi</taxon>
        <taxon>Actinopterygii</taxon>
        <taxon>Neopterygii</taxon>
        <taxon>Teleostei</taxon>
        <taxon>Neoteleostei</taxon>
        <taxon>Acanthomorphata</taxon>
        <taxon>Eupercaria</taxon>
        <taxon>Sciaenidae</taxon>
        <taxon>Collichthys</taxon>
    </lineage>
</organism>
<accession>A0A4U5UIJ0</accession>
<dbReference type="Pfam" id="PF08763">
    <property type="entry name" value="Ca_chan_IQ"/>
    <property type="match status" value="1"/>
</dbReference>
<feature type="region of interest" description="Disordered" evidence="20">
    <location>
        <begin position="2305"/>
        <end position="2335"/>
    </location>
</feature>
<dbReference type="InterPro" id="IPR027359">
    <property type="entry name" value="Volt_channel_dom_sf"/>
</dbReference>
<feature type="transmembrane region" description="Helical" evidence="21">
    <location>
        <begin position="1178"/>
        <end position="1196"/>
    </location>
</feature>
<feature type="binding site" evidence="18">
    <location>
        <position position="1392"/>
    </location>
    <ligand>
        <name>Ca(2+)</name>
        <dbReference type="ChEBI" id="CHEBI:29108"/>
    </ligand>
</feature>
<feature type="compositionally biased region" description="Low complexity" evidence="20">
    <location>
        <begin position="996"/>
        <end position="1013"/>
    </location>
</feature>
<feature type="transmembrane region" description="Helical" evidence="21">
    <location>
        <begin position="678"/>
        <end position="700"/>
    </location>
</feature>
<feature type="region of interest" description="Disordered" evidence="20">
    <location>
        <begin position="993"/>
        <end position="1110"/>
    </location>
</feature>
<keyword evidence="12" id="KW-0406">Ion transport</keyword>
<evidence type="ECO:0000256" key="5">
    <source>
        <dbReference type="ARBA" id="ARBA00022673"/>
    </source>
</evidence>
<evidence type="ECO:0000259" key="22">
    <source>
        <dbReference type="SMART" id="SM01062"/>
    </source>
</evidence>
<dbReference type="Gene3D" id="6.10.250.2500">
    <property type="match status" value="1"/>
</dbReference>
<keyword evidence="5 19" id="KW-0107">Calcium channel</keyword>
<feature type="region of interest" description="Disordered" evidence="20">
    <location>
        <begin position="772"/>
        <end position="840"/>
    </location>
</feature>
<keyword evidence="10 19" id="KW-0851">Voltage-gated channel</keyword>
<evidence type="ECO:0000256" key="8">
    <source>
        <dbReference type="ARBA" id="ARBA00022737"/>
    </source>
</evidence>
<evidence type="ECO:0000256" key="15">
    <source>
        <dbReference type="ARBA" id="ARBA00023180"/>
    </source>
</evidence>
<dbReference type="Proteomes" id="UP000298787">
    <property type="component" value="Chromosome 8"/>
</dbReference>
<dbReference type="PRINTS" id="PR00167">
    <property type="entry name" value="CACHANNEL"/>
</dbReference>
<feature type="region of interest" description="Disordered" evidence="20">
    <location>
        <begin position="2018"/>
        <end position="2052"/>
    </location>
</feature>
<evidence type="ECO:0000256" key="11">
    <source>
        <dbReference type="ARBA" id="ARBA00022989"/>
    </source>
</evidence>
<evidence type="ECO:0000313" key="24">
    <source>
        <dbReference type="Proteomes" id="UP000298787"/>
    </source>
</evidence>
<name>A0A4U5UIJ0_COLLU</name>
<feature type="transmembrane region" description="Helical" evidence="21">
    <location>
        <begin position="1309"/>
        <end position="1331"/>
    </location>
</feature>
<feature type="compositionally biased region" description="Basic and acidic residues" evidence="20">
    <location>
        <begin position="1090"/>
        <end position="1104"/>
    </location>
</feature>
<feature type="domain" description="Voltage-dependent calcium channel alpha-1 subunit IQ" evidence="22">
    <location>
        <begin position="1876"/>
        <end position="1910"/>
    </location>
</feature>
<feature type="transmembrane region" description="Helical" evidence="21">
    <location>
        <begin position="1561"/>
        <end position="1579"/>
    </location>
</feature>
<feature type="region of interest" description="Disordered" evidence="20">
    <location>
        <begin position="1968"/>
        <end position="2000"/>
    </location>
</feature>
<dbReference type="InterPro" id="IPR031649">
    <property type="entry name" value="GPHH_dom"/>
</dbReference>
<evidence type="ECO:0000256" key="9">
    <source>
        <dbReference type="ARBA" id="ARBA00022837"/>
    </source>
</evidence>
<dbReference type="FunFam" id="1.20.120.350:FF:000013">
    <property type="entry name" value="Voltage-dependent N-type calcium channel subunit alpha"/>
    <property type="match status" value="1"/>
</dbReference>
<protein>
    <submittedName>
        <fullName evidence="23">Putative voltage-dependent R-type calcium channel subunit alpha-1E DOE-1</fullName>
    </submittedName>
</protein>
<dbReference type="PANTHER" id="PTHR45628:SF5">
    <property type="entry name" value="VOLTAGE-DEPENDENT R-TYPE CALCIUM CHANNEL SUBUNIT ALPHA-1E"/>
    <property type="match status" value="1"/>
</dbReference>
<dbReference type="InterPro" id="IPR014873">
    <property type="entry name" value="VDCC_a1su_IQ"/>
</dbReference>
<dbReference type="GO" id="GO:0005891">
    <property type="term" value="C:voltage-gated calcium channel complex"/>
    <property type="evidence" value="ECO:0007669"/>
    <property type="project" value="InterPro"/>
</dbReference>
<sequence length="2335" mass="264215">MARFGDDVPGLLSSGDGGSERNRNRDGAAVSTGGISPAFKQTKAQRARTMALYNPIPVRENCFTVNRSLFIFGEDNVPSTPFEYMILTTIIANCIVLALEQHLPGEDKTPMSKRLEKTEPYFIGMFCFEAGIKIIALGFVFHKGSYLRNGWNVMDFIVVLSGILAAAGTHLNISVDLRTLRAVRVLRPLKLVSGIPSLQIVLKSIMKAMVPLLQIGLLLFFAILMFAIIGLEFYSGKLHRTCEQQSGILENEAVDSSELEFPCGVRQCPAKYNCSDTWIGPNDGITQFDNILFAVLTVFQCITMEGWTTVLYNTDDALGPNWNWLYFIPLIIIGSFFVLNLVLGVLSGEFAKERERVENRRAFMKLRRQQQIERELNGYRAWIDRAEEVMLAEENKNAGPSALDVLKRATTIKRRGMDVVHRGQSGEEQYGDISSVGIPMARASIRSAKRGPRAYFRRKERLLRISIRRVVKTHTFYWTVLGLVALNTLCVAIVHHKQPLWLSNFLYYAEFLFLVLFLTEMFLKMYSLGPRLYFHSSFNCFDCSVIVGSIFEVLWGFFRPGTSFGISVLRALRLLRIFKITKYWASLRNLVVSLMNSMKSIISLIFLLFLFIVVFALLGMQLFGGRFIFEDYTPTNFDTFPAAIMTVFQILTGEDWNEVMYNGIRSQGGVKSGMWSSIYFIVLTLFGNYTLLNVFLAIAVDNLANAQELTKDEEEAEAAFNQKHALQKAKEVGPLSSFMSSEGSRRRRPYLYRKRAIHRSRPTYSCSLDEAQGSIREGRPPPPLNPSNSFMSRRERRKRMTMSVWEQRTSQLRRHRQMSSREVLFSNPSEEKDGTPAQAQLGHPLSLHRKAMEHTPSGSLKRLAEPLASPAKNQPSGSSSLSVDIPLDAVLSGDIPEPPESVLVPESLDPMNVPLPDASESATIPDPITESGKLGVNQSHTNTISERRSPRLNGERQHRAVKKFRPPDNLDTLTPEMAGHGGIRGRRALRHCDHQSGVGSSSPSDGSHLSSRSVSREKKRNPGKGEEKETEGKKEEEVSKPDENRLDDTSDGGDAHLPENQSHSGNQHPQKQEEPPQQSDPSPPAIPDNSNKEEGETEKDRDKSQLSSSVIIDVPNIQSCLELSTITVNSKDPETCKSEKEEAEETKPVNKVTPDSMFIFKPDNPVRRACHYVVNLRYFEMSILLVIAASSIALAAEDPVATSSDWNKVLRYFDYVFTGVFTFEMIIKMIDQGLILHDGSYFRDLWNILDFIVVVGALVAFALSNNKGRDIKTIKSLRVLRVLRPLKTIKRLPKLKAVFDCVVTSLKNVFNILIVYKLFMFIFAVIAVQLFKGKFFYCTDSSKDTEKDCQGYYIDYGKDKKEIKRRDWKRHEFHYDNVIWALLTLFTVSTGEGWPQVLQHSVDVTEEDRGLSHGNRMEMSIFYVIYFVVFPFFFVNIFVALIIITFQEQGDKMMEECSLEKNERACIDFAISAKPLTRYMPQNRHTFQYRLWHFVVSPSFEYTVLAMIALNTIVLMMKYYSAPPAYDAVLKHLNTAFTVLFSVECVLKIMAFGFLNYFRDTWNIFDFITVLGSITEIVVDLRFDDTFNMGFLKLFRAARLIKLLRQGYTIRILLWTFVQSFKALPYVCLLIAMLFFIYAIIGMQVFGNIKLNDKTHITQHNNFKTFSGALMLLFRSATGESWQEIMLSCLGGQKCETDPAVPTSEPEGGCGSDFAYFYFVSFIFFSSFLMLNLFVAVIMDNFEYLTRDSSILGPHHLDEFVRIWGEYDRAACGRIHYTDMYEMLTNMSPPLGLGKKCPSKLAYKRLVLMNMPVDEDMSVHFTSTLMALIRTALEIKIARGGEDRNQMDLDLQKEISVIWPHLSQKSLDLLVPIHRASDMTIGKIYAAMMIMDYYKQSKAKKLRQQLEEQKHAPMFQRMDASSLPQEILCNAKSLSFLRHSAGSALTRGGFVALSPISPQEMFLQPLSCSREEKEEDDDDDYHRSPYHPYHHPHHHHHHHLHTLVPDVVEYNQVMQQARQDPTVIKSPQRTASIRASSMPRLAVDPQPGMSADSKLMKRSFSTIGDQCVNGLWQEQHSLERVSPDGTYRPRQRSYRGPRINHRETASHERGRSKERRHLLSPDVSRCNSEERSQDPSCERRRSPSEGRAQRQVNTADSPAHSAPESSTPRNRRQLPQTPSRPRPYISYSPLVCRAHTSPTPVSSSEGQTQPQDGPGVSTETSWRADKEGGPLAAVQGSSGGPVSGPSNPSPHRYISEPYLPFHEDVSGGEAGERQDTLTFETAMATSLGRANAISSAPQLRHSWQVPNGHFRKHLGQASPAGASELLSDTDEDDRC</sequence>
<dbReference type="FunFam" id="1.20.120.350:FF:000011">
    <property type="entry name" value="Voltage-dependent N-type calcium channel subunit alpha"/>
    <property type="match status" value="1"/>
</dbReference>
<dbReference type="Gene3D" id="1.10.287.70">
    <property type="match status" value="4"/>
</dbReference>
<keyword evidence="16" id="KW-0407">Ion channel</keyword>
<comment type="catalytic activity">
    <reaction evidence="17">
        <text>Ca(2+)(in) = Ca(2+)(out)</text>
        <dbReference type="Rhea" id="RHEA:29671"/>
        <dbReference type="ChEBI" id="CHEBI:29108"/>
    </reaction>
</comment>
<feature type="transmembrane region" description="Helical" evidence="21">
    <location>
        <begin position="1421"/>
        <end position="1446"/>
    </location>
</feature>
<feature type="compositionally biased region" description="Basic and acidic residues" evidence="20">
    <location>
        <begin position="2127"/>
        <end position="2148"/>
    </location>
</feature>
<keyword evidence="15" id="KW-0325">Glycoprotein</keyword>
<dbReference type="FunFam" id="1.10.238.10:FF:000063">
    <property type="entry name" value="Voltage-dependent N-type calcium channel subunit alpha"/>
    <property type="match status" value="1"/>
</dbReference>
<gene>
    <name evidence="23" type="ORF">D9C73_008679</name>
</gene>
<dbReference type="FunFam" id="1.20.120.350:FF:000001">
    <property type="entry name" value="Voltage-dependent L-type calcium channel subunit alpha"/>
    <property type="match status" value="1"/>
</dbReference>
<feature type="compositionally biased region" description="Basic and acidic residues" evidence="20">
    <location>
        <begin position="2100"/>
        <end position="2111"/>
    </location>
</feature>
<feature type="compositionally biased region" description="Polar residues" evidence="20">
    <location>
        <begin position="2163"/>
        <end position="2177"/>
    </location>
</feature>
<keyword evidence="3" id="KW-0597">Phosphoprotein</keyword>
<dbReference type="FunFam" id="1.20.120.350:FF:000015">
    <property type="entry name" value="Voltage-dependent N-type calcium channel subunit alpha"/>
    <property type="match status" value="1"/>
</dbReference>
<dbReference type="GO" id="GO:0098703">
    <property type="term" value="P:calcium ion import across plasma membrane"/>
    <property type="evidence" value="ECO:0007669"/>
    <property type="project" value="TreeGrafter"/>
</dbReference>
<keyword evidence="8" id="KW-0677">Repeat</keyword>
<feature type="compositionally biased region" description="Basic residues" evidence="20">
    <location>
        <begin position="1984"/>
        <end position="2000"/>
    </location>
</feature>
<feature type="transmembrane region" description="Helical" evidence="21">
    <location>
        <begin position="475"/>
        <end position="494"/>
    </location>
</feature>
<feature type="binding site" evidence="18">
    <location>
        <position position="305"/>
    </location>
    <ligand>
        <name>Ca(2+)</name>
        <dbReference type="ChEBI" id="CHEBI:29108"/>
    </ligand>
</feature>
<evidence type="ECO:0000256" key="6">
    <source>
        <dbReference type="ARBA" id="ARBA00022692"/>
    </source>
</evidence>
<keyword evidence="24" id="KW-1185">Reference proteome</keyword>
<reference evidence="23 24" key="1">
    <citation type="submission" date="2019-01" db="EMBL/GenBank/DDBJ databases">
        <title>Genome Assembly of Collichthys lucidus.</title>
        <authorList>
            <person name="Cai M."/>
            <person name="Xiao S."/>
        </authorList>
    </citation>
    <scope>NUCLEOTIDE SEQUENCE [LARGE SCALE GENOMIC DNA]</scope>
    <source>
        <strain evidence="23">JT15FE1705JMU</strain>
        <tissue evidence="23">Muscle</tissue>
    </source>
</reference>
<feature type="region of interest" description="Disordered" evidence="20">
    <location>
        <begin position="1"/>
        <end position="35"/>
    </location>
</feature>
<keyword evidence="6 21" id="KW-0812">Transmembrane</keyword>
<feature type="transmembrane region" description="Helical" evidence="21">
    <location>
        <begin position="1716"/>
        <end position="1739"/>
    </location>
</feature>
<feature type="transmembrane region" description="Helical" evidence="21">
    <location>
        <begin position="120"/>
        <end position="141"/>
    </location>
</feature>
<dbReference type="PANTHER" id="PTHR45628">
    <property type="entry name" value="VOLTAGE-DEPENDENT CALCIUM CHANNEL TYPE A SUBUNIT ALPHA-1"/>
    <property type="match status" value="1"/>
</dbReference>
<evidence type="ECO:0000256" key="21">
    <source>
        <dbReference type="SAM" id="Phobius"/>
    </source>
</evidence>
<proteinExistence type="inferred from homology"/>
<evidence type="ECO:0000256" key="10">
    <source>
        <dbReference type="ARBA" id="ARBA00022882"/>
    </source>
</evidence>
<evidence type="ECO:0000256" key="7">
    <source>
        <dbReference type="ARBA" id="ARBA00022723"/>
    </source>
</evidence>
<feature type="region of interest" description="Disordered" evidence="20">
    <location>
        <begin position="2080"/>
        <end position="2272"/>
    </location>
</feature>
<evidence type="ECO:0000256" key="1">
    <source>
        <dbReference type="ARBA" id="ARBA00004141"/>
    </source>
</evidence>
<comment type="similarity">
    <text evidence="19">Belongs to the calcium channel alpha-1 subunit (TC 1.A.1.11) family.</text>
</comment>
<feature type="compositionally biased region" description="Basic and acidic residues" evidence="20">
    <location>
        <begin position="945"/>
        <end position="958"/>
    </location>
</feature>
<keyword evidence="11 21" id="KW-1133">Transmembrane helix</keyword>
<evidence type="ECO:0000256" key="4">
    <source>
        <dbReference type="ARBA" id="ARBA00022568"/>
    </source>
</evidence>
<evidence type="ECO:0000256" key="2">
    <source>
        <dbReference type="ARBA" id="ARBA00022448"/>
    </source>
</evidence>
<dbReference type="FunFam" id="1.10.287.70:FF:000023">
    <property type="entry name" value="Voltage-dependent R-type calcium channel subunit alpha"/>
    <property type="match status" value="1"/>
</dbReference>
<evidence type="ECO:0000256" key="19">
    <source>
        <dbReference type="RuleBase" id="RU003808"/>
    </source>
</evidence>
<evidence type="ECO:0000256" key="14">
    <source>
        <dbReference type="ARBA" id="ARBA00023157"/>
    </source>
</evidence>
<feature type="transmembrane region" description="Helical" evidence="21">
    <location>
        <begin position="506"/>
        <end position="526"/>
    </location>
</feature>
<keyword evidence="9 18" id="KW-0106">Calcium</keyword>
<dbReference type="Pfam" id="PF00520">
    <property type="entry name" value="Ion_trans"/>
    <property type="match status" value="4"/>
</dbReference>
<feature type="binding site" evidence="18">
    <location>
        <position position="654"/>
    </location>
    <ligand>
        <name>Ca(2+)</name>
        <dbReference type="ChEBI" id="CHEBI:29108"/>
    </ligand>
</feature>
<feature type="compositionally biased region" description="Polar residues" evidence="20">
    <location>
        <begin position="2018"/>
        <end position="2035"/>
    </location>
</feature>
<evidence type="ECO:0000256" key="18">
    <source>
        <dbReference type="PIRSR" id="PIRSR602077-1"/>
    </source>
</evidence>
<dbReference type="EMBL" id="CM014085">
    <property type="protein sequence ID" value="TKS74596.1"/>
    <property type="molecule type" value="Genomic_DNA"/>
</dbReference>
<dbReference type="Pfam" id="PF16905">
    <property type="entry name" value="GPHH"/>
    <property type="match status" value="1"/>
</dbReference>
<dbReference type="SUPFAM" id="SSF81324">
    <property type="entry name" value="Voltage-gated potassium channels"/>
    <property type="match status" value="4"/>
</dbReference>
<feature type="transmembrane region" description="Helical" evidence="21">
    <location>
        <begin position="153"/>
        <end position="173"/>
    </location>
</feature>
<dbReference type="InterPro" id="IPR005821">
    <property type="entry name" value="Ion_trans_dom"/>
</dbReference>
<evidence type="ECO:0000256" key="16">
    <source>
        <dbReference type="ARBA" id="ARBA00023303"/>
    </source>
</evidence>
<feature type="transmembrane region" description="Helical" evidence="21">
    <location>
        <begin position="82"/>
        <end position="99"/>
    </location>
</feature>
<feature type="compositionally biased region" description="Basic and acidic residues" evidence="20">
    <location>
        <begin position="1023"/>
        <end position="1057"/>
    </location>
</feature>